<comment type="caution">
    <text evidence="5">The sequence shown here is derived from an EMBL/GenBank/DDBJ whole genome shotgun (WGS) entry which is preliminary data.</text>
</comment>
<protein>
    <recommendedName>
        <fullName evidence="7">TonB-dependent receptor</fullName>
    </recommendedName>
</protein>
<evidence type="ECO:0000313" key="6">
    <source>
        <dbReference type="Proteomes" id="UP000546200"/>
    </source>
</evidence>
<dbReference type="GO" id="GO:0009279">
    <property type="term" value="C:cell outer membrane"/>
    <property type="evidence" value="ECO:0007669"/>
    <property type="project" value="UniProtKB-SubCell"/>
</dbReference>
<evidence type="ECO:0000256" key="2">
    <source>
        <dbReference type="ARBA" id="ARBA00023136"/>
    </source>
</evidence>
<evidence type="ECO:0008006" key="7">
    <source>
        <dbReference type="Google" id="ProtNLM"/>
    </source>
</evidence>
<dbReference type="InterPro" id="IPR037066">
    <property type="entry name" value="Plug_dom_sf"/>
</dbReference>
<keyword evidence="2" id="KW-0472">Membrane</keyword>
<evidence type="ECO:0000313" key="5">
    <source>
        <dbReference type="EMBL" id="MBB5715035.1"/>
    </source>
</evidence>
<dbReference type="PANTHER" id="PTHR47234">
    <property type="match status" value="1"/>
</dbReference>
<dbReference type="SUPFAM" id="SSF56935">
    <property type="entry name" value="Porins"/>
    <property type="match status" value="1"/>
</dbReference>
<keyword evidence="4" id="KW-0732">Signal</keyword>
<feature type="signal peptide" evidence="4">
    <location>
        <begin position="1"/>
        <end position="22"/>
    </location>
</feature>
<dbReference type="Gene3D" id="2.40.170.20">
    <property type="entry name" value="TonB-dependent receptor, beta-barrel domain"/>
    <property type="match status" value="1"/>
</dbReference>
<evidence type="ECO:0000256" key="4">
    <source>
        <dbReference type="SAM" id="SignalP"/>
    </source>
</evidence>
<reference evidence="5 6" key="1">
    <citation type="submission" date="2020-08" db="EMBL/GenBank/DDBJ databases">
        <title>Genomic Encyclopedia of Type Strains, Phase IV (KMG-IV): sequencing the most valuable type-strain genomes for metagenomic binning, comparative biology and taxonomic classification.</title>
        <authorList>
            <person name="Goeker M."/>
        </authorList>
    </citation>
    <scope>NUCLEOTIDE SEQUENCE [LARGE SCALE GENOMIC DNA]</scope>
    <source>
        <strain evidence="5 6">DSM 100044</strain>
    </source>
</reference>
<dbReference type="AlphaFoldDB" id="A0A7W9BD68"/>
<comment type="subcellular location">
    <subcellularLocation>
        <location evidence="1">Cell outer membrane</location>
    </subcellularLocation>
</comment>
<dbReference type="EMBL" id="JACIJK010000005">
    <property type="protein sequence ID" value="MBB5715035.1"/>
    <property type="molecule type" value="Genomic_DNA"/>
</dbReference>
<proteinExistence type="predicted"/>
<evidence type="ECO:0000256" key="3">
    <source>
        <dbReference type="ARBA" id="ARBA00023237"/>
    </source>
</evidence>
<evidence type="ECO:0000256" key="1">
    <source>
        <dbReference type="ARBA" id="ARBA00004442"/>
    </source>
</evidence>
<keyword evidence="6" id="KW-1185">Reference proteome</keyword>
<dbReference type="Gene3D" id="2.170.130.10">
    <property type="entry name" value="TonB-dependent receptor, plug domain"/>
    <property type="match status" value="1"/>
</dbReference>
<sequence length="863" mass="91436">MNGIRRLIAAVGALCAPAAAIGQQTTPTAPPNPVAPLIPLAPVTPPASPVSTAPLASTVPDDADVVVFGLRGSVIQDVQPLATFDSAAIESTGASSVTELLRTIRGATQSADGSEPIFLLNGQRVSGYGEIGTLPPEAIEKVEVLPEQTALRFGYPPTRRVVNFITKRRFRQVELRQAVGTSTRGGGDTANIHAGATRFHDGARVTLEADYRHADAIRQSERGLLPDPDLLFDPIGNVSGIAGGEIDPALSAAAGTIVTAAPVPIDPAARTLAGFAAGANQPRLFDPGPYRTFRPENDTGKVEMVLANRISDSIAGSVNLSAEQSRDRHLGGLAPLTLLVPAGRSPFSRDVLLQRYLIEADPLRFRQTVTTLRAGTTLRGSLAGWRWDLTTSVEQQRTSGYTDRGIDSAVANAAVAAGADPFAPLGAAVLSRRLFDRAALRTRTAGAKVVATNTPLRLPAGNLSVVATAEVERTGAVSATRGTNPFALSLGRVREEGSLAIDVPLASRREGVLPWAGELSVNAAGTLRHVGGFGTLWDATGGISWAPSTAIQLLGQLKRSEAPPALAQQSTPTVQVPNVSVFDYRTGRTALVTLTQGGNPDLLPERRSVSSLTLNLKPFAGREWRVSATYSDTVIRDQTATIYAFTPRTEGILSDLLVRDATGQLQSLIFRPTNIAREHTKSLGMTLNVYGQLGKKPPEAAAGSPPAERPSFYGGLGPTLLFSDKLQLRPGTAELDRLGGDTITGAGTARFSGYGYGGLSYLGNGMTFDFWYNGANRVLGGMDATDLRFASIFKLNLGAFASVHHFLPRQAWTKKLQIKLEVSNVTDARQRVTDGNGRVPNRFQSAYLDPVGRTLTLTLRKLL</sequence>
<dbReference type="InterPro" id="IPR036942">
    <property type="entry name" value="Beta-barrel_TonB_sf"/>
</dbReference>
<accession>A0A7W9BD68</accession>
<dbReference type="Proteomes" id="UP000546200">
    <property type="component" value="Unassembled WGS sequence"/>
</dbReference>
<organism evidence="5 6">
    <name type="scientific">Sphingomonas aerophila</name>
    <dbReference type="NCBI Taxonomy" id="1344948"/>
    <lineage>
        <taxon>Bacteria</taxon>
        <taxon>Pseudomonadati</taxon>
        <taxon>Pseudomonadota</taxon>
        <taxon>Alphaproteobacteria</taxon>
        <taxon>Sphingomonadales</taxon>
        <taxon>Sphingomonadaceae</taxon>
        <taxon>Sphingomonas</taxon>
    </lineage>
</organism>
<dbReference type="RefSeq" id="WP_184056968.1">
    <property type="nucleotide sequence ID" value="NZ_JACIJK010000005.1"/>
</dbReference>
<dbReference type="PANTHER" id="PTHR47234:SF1">
    <property type="entry name" value="TONB-DEPENDENT RECEPTOR"/>
    <property type="match status" value="1"/>
</dbReference>
<feature type="chain" id="PRO_5031540360" description="TonB-dependent receptor" evidence="4">
    <location>
        <begin position="23"/>
        <end position="863"/>
    </location>
</feature>
<gene>
    <name evidence="5" type="ORF">FHS94_001876</name>
</gene>
<keyword evidence="3" id="KW-0998">Cell outer membrane</keyword>
<name>A0A7W9BD68_9SPHN</name>